<keyword evidence="3 11" id="KW-0813">Transport</keyword>
<dbReference type="GO" id="GO:0005347">
    <property type="term" value="F:ATP transmembrane transporter activity"/>
    <property type="evidence" value="ECO:0007669"/>
    <property type="project" value="InterPro"/>
</dbReference>
<dbReference type="SUPFAM" id="SSF103506">
    <property type="entry name" value="Mitochondrial carrier"/>
    <property type="match status" value="1"/>
</dbReference>
<dbReference type="GO" id="GO:0007031">
    <property type="term" value="P:peroxisome organization"/>
    <property type="evidence" value="ECO:0007669"/>
    <property type="project" value="TreeGrafter"/>
</dbReference>
<dbReference type="GO" id="GO:0015297">
    <property type="term" value="F:antiporter activity"/>
    <property type="evidence" value="ECO:0007669"/>
    <property type="project" value="UniProtKB-KW"/>
</dbReference>
<comment type="subcellular location">
    <subcellularLocation>
        <location evidence="1">Peroxisome membrane</location>
        <topology evidence="1">Multi-pass membrane protein</topology>
    </subcellularLocation>
</comment>
<feature type="repeat" description="Solcar" evidence="10">
    <location>
        <begin position="5"/>
        <end position="94"/>
    </location>
</feature>
<sequence length="320" mass="35286">MAVDMESLVEATSGAVGALVSTTVLYPLDTCKTKYQAENRAHQHQKYRNISDVLWEAISKGQVLSLYQGLGTKNLQSFISQFIYFYGYSFFKRLYLRESRSKSIGTTANLIIAAAAGACTAIATQPLDTASSRMQTSDFGKSKGLWESLSEGTWGDAFDGLGVSLLLITNPSIQYTVFDQLKHRMLKGNMTKQKDDVSSPKALSAFSAFILGAVSKCIATCLTYPAIRCKVMIQSAKSDETEEGKLQPKSRKTLSGTVHSIWEKEGILGFFKGLQAQMLKTVLTSALLLMIKEKIAKTTWVLMIALRRLMLITRPKIKSS</sequence>
<dbReference type="OrthoDB" id="446044at2759"/>
<reference evidence="13 14" key="1">
    <citation type="submission" date="2025-04" db="UniProtKB">
        <authorList>
            <consortium name="RefSeq"/>
        </authorList>
    </citation>
    <scope>IDENTIFICATION</scope>
</reference>
<dbReference type="InterPro" id="IPR018108">
    <property type="entry name" value="MCP_transmembrane"/>
</dbReference>
<keyword evidence="7" id="KW-1133">Transmembrane helix</keyword>
<evidence type="ECO:0000256" key="3">
    <source>
        <dbReference type="ARBA" id="ARBA00022448"/>
    </source>
</evidence>
<evidence type="ECO:0000313" key="13">
    <source>
        <dbReference type="RefSeq" id="XP_011090762.1"/>
    </source>
</evidence>
<evidence type="ECO:0000256" key="5">
    <source>
        <dbReference type="ARBA" id="ARBA00022692"/>
    </source>
</evidence>
<dbReference type="PANTHER" id="PTHR46650:SF1">
    <property type="entry name" value="PEROXISOMAL ADENINE NUCLEOTIDE TRANSPORTER 1"/>
    <property type="match status" value="1"/>
</dbReference>
<dbReference type="FunFam" id="1.50.40.10:FF:000044">
    <property type="entry name" value="Peroxisomal adenine nucleotide carrier 1"/>
    <property type="match status" value="1"/>
</dbReference>
<keyword evidence="8 10" id="KW-0472">Membrane</keyword>
<dbReference type="Gene3D" id="1.50.40.10">
    <property type="entry name" value="Mitochondrial carrier domain"/>
    <property type="match status" value="1"/>
</dbReference>
<keyword evidence="9" id="KW-0576">Peroxisome</keyword>
<protein>
    <submittedName>
        <fullName evidence="13 14">Peroxisomal adenine nucleotide carrier 1</fullName>
    </submittedName>
</protein>
<evidence type="ECO:0000313" key="12">
    <source>
        <dbReference type="Proteomes" id="UP000504604"/>
    </source>
</evidence>
<dbReference type="PRINTS" id="PR00926">
    <property type="entry name" value="MITOCARRIER"/>
</dbReference>
<keyword evidence="12" id="KW-1185">Reference proteome</keyword>
<evidence type="ECO:0000256" key="6">
    <source>
        <dbReference type="ARBA" id="ARBA00022737"/>
    </source>
</evidence>
<dbReference type="PROSITE" id="PS50920">
    <property type="entry name" value="SOLCAR"/>
    <property type="match status" value="3"/>
</dbReference>
<dbReference type="AlphaFoldDB" id="A0A6I9U9X5"/>
<evidence type="ECO:0000256" key="11">
    <source>
        <dbReference type="RuleBase" id="RU000488"/>
    </source>
</evidence>
<dbReference type="GO" id="GO:0005778">
    <property type="term" value="C:peroxisomal membrane"/>
    <property type="evidence" value="ECO:0007669"/>
    <property type="project" value="UniProtKB-SubCell"/>
</dbReference>
<accession>A0A6I9U9X5</accession>
<dbReference type="InterPro" id="IPR023395">
    <property type="entry name" value="MCP_dom_sf"/>
</dbReference>
<evidence type="ECO:0000256" key="8">
    <source>
        <dbReference type="ARBA" id="ARBA00023136"/>
    </source>
</evidence>
<feature type="repeat" description="Solcar" evidence="10">
    <location>
        <begin position="203"/>
        <end position="298"/>
    </location>
</feature>
<dbReference type="GO" id="GO:0006635">
    <property type="term" value="P:fatty acid beta-oxidation"/>
    <property type="evidence" value="ECO:0007669"/>
    <property type="project" value="InterPro"/>
</dbReference>
<dbReference type="Pfam" id="PF00153">
    <property type="entry name" value="Mito_carr"/>
    <property type="match status" value="3"/>
</dbReference>
<evidence type="ECO:0000256" key="4">
    <source>
        <dbReference type="ARBA" id="ARBA00022449"/>
    </source>
</evidence>
<keyword evidence="6" id="KW-0677">Repeat</keyword>
<name>A0A6I9U9X5_SESIN</name>
<dbReference type="RefSeq" id="XP_011090765.1">
    <property type="nucleotide sequence ID" value="XM_011092463.2"/>
</dbReference>
<dbReference type="GeneID" id="105171373"/>
<comment type="similarity">
    <text evidence="2 11">Belongs to the mitochondrial carrier (TC 2.A.29) family.</text>
</comment>
<keyword evidence="5 10" id="KW-0812">Transmembrane</keyword>
<evidence type="ECO:0000313" key="14">
    <source>
        <dbReference type="RefSeq" id="XP_011090765.1"/>
    </source>
</evidence>
<gene>
    <name evidence="13 14" type="primary">LOC105171373</name>
</gene>
<evidence type="ECO:0000256" key="7">
    <source>
        <dbReference type="ARBA" id="ARBA00022989"/>
    </source>
</evidence>
<evidence type="ECO:0000256" key="10">
    <source>
        <dbReference type="PROSITE-ProRule" id="PRU00282"/>
    </source>
</evidence>
<dbReference type="InterPro" id="IPR045900">
    <property type="entry name" value="Peroxisomal_Ade_carrier"/>
</dbReference>
<dbReference type="RefSeq" id="XP_011090762.1">
    <property type="nucleotide sequence ID" value="XM_011092460.2"/>
</dbReference>
<dbReference type="KEGG" id="sind:105171373"/>
<dbReference type="PANTHER" id="PTHR46650">
    <property type="entry name" value="PEROXISOMAL ADENINE NUCLEOTIDE TRANSPORTER 1"/>
    <property type="match status" value="1"/>
</dbReference>
<proteinExistence type="inferred from homology"/>
<dbReference type="Proteomes" id="UP000504604">
    <property type="component" value="Linkage group LG10"/>
</dbReference>
<evidence type="ECO:0000256" key="1">
    <source>
        <dbReference type="ARBA" id="ARBA00004585"/>
    </source>
</evidence>
<feature type="repeat" description="Solcar" evidence="10">
    <location>
        <begin position="104"/>
        <end position="184"/>
    </location>
</feature>
<evidence type="ECO:0000256" key="9">
    <source>
        <dbReference type="ARBA" id="ARBA00023140"/>
    </source>
</evidence>
<dbReference type="InterPro" id="IPR002067">
    <property type="entry name" value="MCP"/>
</dbReference>
<evidence type="ECO:0000256" key="2">
    <source>
        <dbReference type="ARBA" id="ARBA00006375"/>
    </source>
</evidence>
<organism evidence="12 14">
    <name type="scientific">Sesamum indicum</name>
    <name type="common">Oriental sesame</name>
    <name type="synonym">Sesamum orientale</name>
    <dbReference type="NCBI Taxonomy" id="4182"/>
    <lineage>
        <taxon>Eukaryota</taxon>
        <taxon>Viridiplantae</taxon>
        <taxon>Streptophyta</taxon>
        <taxon>Embryophyta</taxon>
        <taxon>Tracheophyta</taxon>
        <taxon>Spermatophyta</taxon>
        <taxon>Magnoliopsida</taxon>
        <taxon>eudicotyledons</taxon>
        <taxon>Gunneridae</taxon>
        <taxon>Pentapetalae</taxon>
        <taxon>asterids</taxon>
        <taxon>lamiids</taxon>
        <taxon>Lamiales</taxon>
        <taxon>Pedaliaceae</taxon>
        <taxon>Sesamum</taxon>
    </lineage>
</organism>
<keyword evidence="4" id="KW-0050">Antiport</keyword>
<dbReference type="GO" id="GO:0015217">
    <property type="term" value="F:ADP transmembrane transporter activity"/>
    <property type="evidence" value="ECO:0007669"/>
    <property type="project" value="InterPro"/>
</dbReference>